<proteinExistence type="predicted"/>
<sequence length="375" mass="40542">MATVTAAALARAQRYARGPLIGAIVVAGAWHVGNDLLGIATGWHTYRAAWVALAAWWLFTITGTFASVQLLRAAPMSALVPIAGTMVLLAAVAANAVAISPQQNFALAHWGWASFAWFAMLLWWRHPLRWLGAAMLANIAVTFAALVITRDLSRIDVARIIMVFYGAGAIQLGVAAGGKALENTARRASQISSAEMVLATNREAAQRIHTDRRRRYRDIGHDVRQLLAGLAASTLDPGAEHVQQRCGVQAARLRRLLAEHDDSPSPLLHELRACATNAERNGVAVTLEAVGVEPDLPVKVRRALCEVPIHLLAATRTQARLTVVCTQEPIQVDISVVADAGALPQAMPAPAEIEMFASREEELLWVRTRWAPRSS</sequence>
<keyword evidence="1" id="KW-1133">Transmembrane helix</keyword>
<feature type="transmembrane region" description="Helical" evidence="1">
    <location>
        <begin position="160"/>
        <end position="181"/>
    </location>
</feature>
<keyword evidence="1" id="KW-0812">Transmembrane</keyword>
<keyword evidence="1" id="KW-0472">Membrane</keyword>
<reference evidence="2" key="1">
    <citation type="submission" date="2021-01" db="EMBL/GenBank/DDBJ databases">
        <title>Whole genome shotgun sequence of Rhizocola hellebori NBRC 109834.</title>
        <authorList>
            <person name="Komaki H."/>
            <person name="Tamura T."/>
        </authorList>
    </citation>
    <scope>NUCLEOTIDE SEQUENCE</scope>
    <source>
        <strain evidence="2">NBRC 109834</strain>
    </source>
</reference>
<dbReference type="Proteomes" id="UP000612899">
    <property type="component" value="Unassembled WGS sequence"/>
</dbReference>
<organism evidence="2 3">
    <name type="scientific">Rhizocola hellebori</name>
    <dbReference type="NCBI Taxonomy" id="1392758"/>
    <lineage>
        <taxon>Bacteria</taxon>
        <taxon>Bacillati</taxon>
        <taxon>Actinomycetota</taxon>
        <taxon>Actinomycetes</taxon>
        <taxon>Micromonosporales</taxon>
        <taxon>Micromonosporaceae</taxon>
        <taxon>Rhizocola</taxon>
    </lineage>
</organism>
<keyword evidence="3" id="KW-1185">Reference proteome</keyword>
<accession>A0A8J3VC69</accession>
<evidence type="ECO:0000313" key="3">
    <source>
        <dbReference type="Proteomes" id="UP000612899"/>
    </source>
</evidence>
<dbReference type="AlphaFoldDB" id="A0A8J3VC69"/>
<feature type="transmembrane region" description="Helical" evidence="1">
    <location>
        <begin position="78"/>
        <end position="99"/>
    </location>
</feature>
<feature type="transmembrane region" description="Helical" evidence="1">
    <location>
        <begin position="105"/>
        <end position="123"/>
    </location>
</feature>
<protein>
    <submittedName>
        <fullName evidence="2">Uncharacterized protein</fullName>
    </submittedName>
</protein>
<feature type="transmembrane region" description="Helical" evidence="1">
    <location>
        <begin position="130"/>
        <end position="148"/>
    </location>
</feature>
<name>A0A8J3VC69_9ACTN</name>
<feature type="transmembrane region" description="Helical" evidence="1">
    <location>
        <begin position="49"/>
        <end position="71"/>
    </location>
</feature>
<gene>
    <name evidence="2" type="ORF">Rhe02_03410</name>
</gene>
<feature type="transmembrane region" description="Helical" evidence="1">
    <location>
        <begin position="20"/>
        <end position="43"/>
    </location>
</feature>
<comment type="caution">
    <text evidence="2">The sequence shown here is derived from an EMBL/GenBank/DDBJ whole genome shotgun (WGS) entry which is preliminary data.</text>
</comment>
<evidence type="ECO:0000256" key="1">
    <source>
        <dbReference type="SAM" id="Phobius"/>
    </source>
</evidence>
<evidence type="ECO:0000313" key="2">
    <source>
        <dbReference type="EMBL" id="GIH02274.1"/>
    </source>
</evidence>
<dbReference type="EMBL" id="BONY01000001">
    <property type="protein sequence ID" value="GIH02274.1"/>
    <property type="molecule type" value="Genomic_DNA"/>
</dbReference>